<protein>
    <submittedName>
        <fullName evidence="2">Uncharacterized protein</fullName>
    </submittedName>
</protein>
<reference evidence="2 3" key="1">
    <citation type="submission" date="2023-04" db="EMBL/GenBank/DDBJ databases">
        <title>Genome of Basidiobolus ranarum AG-B5.</title>
        <authorList>
            <person name="Stajich J.E."/>
            <person name="Carter-House D."/>
            <person name="Gryganskyi A."/>
        </authorList>
    </citation>
    <scope>NUCLEOTIDE SEQUENCE [LARGE SCALE GENOMIC DNA]</scope>
    <source>
        <strain evidence="2 3">AG-B5</strain>
    </source>
</reference>
<name>A0ABR2WG06_9FUNG</name>
<evidence type="ECO:0000313" key="2">
    <source>
        <dbReference type="EMBL" id="KAK9760455.1"/>
    </source>
</evidence>
<organism evidence="2 3">
    <name type="scientific">Basidiobolus ranarum</name>
    <dbReference type="NCBI Taxonomy" id="34480"/>
    <lineage>
        <taxon>Eukaryota</taxon>
        <taxon>Fungi</taxon>
        <taxon>Fungi incertae sedis</taxon>
        <taxon>Zoopagomycota</taxon>
        <taxon>Entomophthoromycotina</taxon>
        <taxon>Basidiobolomycetes</taxon>
        <taxon>Basidiobolales</taxon>
        <taxon>Basidiobolaceae</taxon>
        <taxon>Basidiobolus</taxon>
    </lineage>
</organism>
<keyword evidence="1" id="KW-0732">Signal</keyword>
<sequence>MKLLYILFALSLGFTQSAVLDTAKSEHLIERANPPYRRPYPKADDLKMADDGTYCAEPLSIPIPSIMEVITICI</sequence>
<comment type="caution">
    <text evidence="2">The sequence shown here is derived from an EMBL/GenBank/DDBJ whole genome shotgun (WGS) entry which is preliminary data.</text>
</comment>
<evidence type="ECO:0000256" key="1">
    <source>
        <dbReference type="SAM" id="SignalP"/>
    </source>
</evidence>
<feature type="signal peptide" evidence="1">
    <location>
        <begin position="1"/>
        <end position="17"/>
    </location>
</feature>
<dbReference type="Proteomes" id="UP001479436">
    <property type="component" value="Unassembled WGS sequence"/>
</dbReference>
<dbReference type="EMBL" id="JASJQH010002120">
    <property type="protein sequence ID" value="KAK9760455.1"/>
    <property type="molecule type" value="Genomic_DNA"/>
</dbReference>
<feature type="chain" id="PRO_5046773631" evidence="1">
    <location>
        <begin position="18"/>
        <end position="74"/>
    </location>
</feature>
<keyword evidence="3" id="KW-1185">Reference proteome</keyword>
<proteinExistence type="predicted"/>
<gene>
    <name evidence="2" type="ORF">K7432_015490</name>
</gene>
<evidence type="ECO:0000313" key="3">
    <source>
        <dbReference type="Proteomes" id="UP001479436"/>
    </source>
</evidence>
<accession>A0ABR2WG06</accession>